<feature type="compositionally biased region" description="Basic and acidic residues" evidence="1">
    <location>
        <begin position="471"/>
        <end position="482"/>
    </location>
</feature>
<dbReference type="AlphaFoldDB" id="A0A8S4PKT7"/>
<dbReference type="EMBL" id="CAIIXF020000009">
    <property type="protein sequence ID" value="CAH1793818.1"/>
    <property type="molecule type" value="Genomic_DNA"/>
</dbReference>
<name>A0A8S4PKT7_OWEFU</name>
<comment type="caution">
    <text evidence="2">The sequence shown here is derived from an EMBL/GenBank/DDBJ whole genome shotgun (WGS) entry which is preliminary data.</text>
</comment>
<dbReference type="Proteomes" id="UP000749559">
    <property type="component" value="Unassembled WGS sequence"/>
</dbReference>
<organism evidence="2 3">
    <name type="scientific">Owenia fusiformis</name>
    <name type="common">Polychaete worm</name>
    <dbReference type="NCBI Taxonomy" id="6347"/>
    <lineage>
        <taxon>Eukaryota</taxon>
        <taxon>Metazoa</taxon>
        <taxon>Spiralia</taxon>
        <taxon>Lophotrochozoa</taxon>
        <taxon>Annelida</taxon>
        <taxon>Polychaeta</taxon>
        <taxon>Sedentaria</taxon>
        <taxon>Canalipalpata</taxon>
        <taxon>Sabellida</taxon>
        <taxon>Oweniida</taxon>
        <taxon>Oweniidae</taxon>
        <taxon>Owenia</taxon>
    </lineage>
</organism>
<feature type="compositionally biased region" description="Polar residues" evidence="1">
    <location>
        <begin position="183"/>
        <end position="203"/>
    </location>
</feature>
<feature type="compositionally biased region" description="Low complexity" evidence="1">
    <location>
        <begin position="455"/>
        <end position="466"/>
    </location>
</feature>
<reference evidence="2" key="1">
    <citation type="submission" date="2022-03" db="EMBL/GenBank/DDBJ databases">
        <authorList>
            <person name="Martin C."/>
        </authorList>
    </citation>
    <scope>NUCLEOTIDE SEQUENCE</scope>
</reference>
<proteinExistence type="predicted"/>
<evidence type="ECO:0000256" key="1">
    <source>
        <dbReference type="SAM" id="MobiDB-lite"/>
    </source>
</evidence>
<gene>
    <name evidence="2" type="ORF">OFUS_LOCUS18621</name>
</gene>
<evidence type="ECO:0000313" key="2">
    <source>
        <dbReference type="EMBL" id="CAH1793818.1"/>
    </source>
</evidence>
<sequence length="494" mass="55396">MLDLRNEIEMANIDVFKPSSGPLLVPGNLSDGLPMPTDSFKKERPATQGSIQRFGQLSHNSFFTRHNPHPGRVRHLKGLLDIPICTVNDDGHFPNGGYSYQFPPNNYDQAKINSNRFNIPVNAINVNSQMHPINTITGLQYFTGLQSYPYREKAVPQMGMVPVTETWREELRKLTEAAGLPQFSDQSRPTEQPRQTVYSTNTGRLIPPPSRAMSRGPGSRMSQREKMFTQMEHIAAAPDTENTVLQMLCQILQTEDVNSVQSWLVSAGDREKTLVLDLIKAAVATQDEYYNTGYQPDPYDANSNTPRLPALAENATQTAGQGHNATIKEIERMGFNEMGTMDKQDEGRTSRYSWAQAGENLLNRVRTPREQISQCLKVHDDDIIKPPVFADVFRQREDRPATTQSRPATMQNGRPATQNGRPGTMQNGRPGTMQNGRPGTMQMGRPGTCQRPDTSSPRKSPRVSPVLRLSSRKDPSSVIREDTEWLVDQLVEKH</sequence>
<dbReference type="OrthoDB" id="9982103at2759"/>
<dbReference type="PANTHER" id="PTHR33772">
    <property type="entry name" value="THYMUS, BRAIN AND TESTES-ASSOCIATED"/>
    <property type="match status" value="1"/>
</dbReference>
<dbReference type="PANTHER" id="PTHR33772:SF1">
    <property type="entry name" value="PROTEIN TBATA"/>
    <property type="match status" value="1"/>
</dbReference>
<keyword evidence="3" id="KW-1185">Reference proteome</keyword>
<dbReference type="Pfam" id="PF15256">
    <property type="entry name" value="SPATIAL"/>
    <property type="match status" value="1"/>
</dbReference>
<feature type="compositionally biased region" description="Polar residues" evidence="1">
    <location>
        <begin position="401"/>
        <end position="437"/>
    </location>
</feature>
<evidence type="ECO:0008006" key="4">
    <source>
        <dbReference type="Google" id="ProtNLM"/>
    </source>
</evidence>
<protein>
    <recommendedName>
        <fullName evidence="4">Protein TBATA</fullName>
    </recommendedName>
</protein>
<feature type="region of interest" description="Disordered" evidence="1">
    <location>
        <begin position="178"/>
        <end position="220"/>
    </location>
</feature>
<accession>A0A8S4PKT7</accession>
<evidence type="ECO:0000313" key="3">
    <source>
        <dbReference type="Proteomes" id="UP000749559"/>
    </source>
</evidence>
<feature type="region of interest" description="Disordered" evidence="1">
    <location>
        <begin position="390"/>
        <end position="482"/>
    </location>
</feature>
<dbReference type="InterPro" id="IPR037394">
    <property type="entry name" value="TBATA-like"/>
</dbReference>